<dbReference type="RefSeq" id="WP_316984826.1">
    <property type="nucleotide sequence ID" value="NZ_CP136521.1"/>
</dbReference>
<dbReference type="Gene3D" id="3.60.10.10">
    <property type="entry name" value="Endonuclease/exonuclease/phosphatase"/>
    <property type="match status" value="1"/>
</dbReference>
<feature type="domain" description="Endonuclease/exonuclease/phosphatase" evidence="2">
    <location>
        <begin position="118"/>
        <end position="282"/>
    </location>
</feature>
<gene>
    <name evidence="3" type="ORF">RNZ46_07840</name>
</gene>
<dbReference type="AlphaFoldDB" id="A0AA97ERH9"/>
<keyword evidence="1" id="KW-0472">Membrane</keyword>
<name>A0AA97ERH9_9FLAO</name>
<protein>
    <submittedName>
        <fullName evidence="3">Endonuclease/exonuclease/phosphatase family protein</fullName>
    </submittedName>
</protein>
<accession>A0AA97ERH9</accession>
<keyword evidence="1" id="KW-1133">Transmembrane helix</keyword>
<reference evidence="4" key="1">
    <citation type="submission" date="2024-06" db="EMBL/GenBank/DDBJ databases">
        <title>Hwangdonia haimaensis gen. nov., sp. nov., a member of the family Flavobacteriaceae isolated from the haima cold seep.</title>
        <authorList>
            <person name="Li J."/>
        </authorList>
    </citation>
    <scope>NUCLEOTIDE SEQUENCE [LARGE SCALE GENOMIC DNA]</scope>
    <source>
        <strain evidence="4">SCSIO 19198</strain>
    </source>
</reference>
<dbReference type="SUPFAM" id="SSF56219">
    <property type="entry name" value="DNase I-like"/>
    <property type="match status" value="1"/>
</dbReference>
<dbReference type="KEGG" id="hws:RNZ46_07840"/>
<keyword evidence="4" id="KW-1185">Reference proteome</keyword>
<keyword evidence="3" id="KW-0255">Endonuclease</keyword>
<keyword evidence="1" id="KW-0812">Transmembrane</keyword>
<feature type="transmembrane region" description="Helical" evidence="1">
    <location>
        <begin position="7"/>
        <end position="27"/>
    </location>
</feature>
<dbReference type="InterPro" id="IPR005135">
    <property type="entry name" value="Endo/exonuclease/phosphatase"/>
</dbReference>
<feature type="transmembrane region" description="Helical" evidence="1">
    <location>
        <begin position="64"/>
        <end position="81"/>
    </location>
</feature>
<sequence length="291" mass="33792">MLKIIRALYLLLNTVIILALLAIHFVFKEHSYQSSLLYYTFPLPVIILAVLLLSIFLSRKFRKFNLIIASLLLLVWLVRSFKINFPETIDDTDLEVVFWNASHYRTFNDAFKVNNGIPDVMVLVEGCRNDIEKLKLQYPDYYFYLSDKEIAIFSKTTIHDIKEKRGVFSTTVIGFKVEGVNFYAVDVSASLDVPRAWALELVNQHIKKQQNTVVLGDFNAPFESKHLEAIKTNYNHAFNEKGNGFRETWFWNIPLLSLDHIWISNDLEILKTKKIGTFKSDHSMLKTYVGK</sequence>
<organism evidence="3 4">
    <name type="scientific">Hwangdonia lutea</name>
    <dbReference type="NCBI Taxonomy" id="3075823"/>
    <lineage>
        <taxon>Bacteria</taxon>
        <taxon>Pseudomonadati</taxon>
        <taxon>Bacteroidota</taxon>
        <taxon>Flavobacteriia</taxon>
        <taxon>Flavobacteriales</taxon>
        <taxon>Flavobacteriaceae</taxon>
        <taxon>Hwangdonia</taxon>
    </lineage>
</organism>
<evidence type="ECO:0000259" key="2">
    <source>
        <dbReference type="Pfam" id="PF03372"/>
    </source>
</evidence>
<evidence type="ECO:0000313" key="3">
    <source>
        <dbReference type="EMBL" id="WOD45170.1"/>
    </source>
</evidence>
<dbReference type="EMBL" id="CP136521">
    <property type="protein sequence ID" value="WOD45170.1"/>
    <property type="molecule type" value="Genomic_DNA"/>
</dbReference>
<evidence type="ECO:0000313" key="4">
    <source>
        <dbReference type="Proteomes" id="UP001302486"/>
    </source>
</evidence>
<dbReference type="Pfam" id="PF03372">
    <property type="entry name" value="Exo_endo_phos"/>
    <property type="match status" value="1"/>
</dbReference>
<dbReference type="GO" id="GO:0004519">
    <property type="term" value="F:endonuclease activity"/>
    <property type="evidence" value="ECO:0007669"/>
    <property type="project" value="UniProtKB-KW"/>
</dbReference>
<feature type="transmembrane region" description="Helical" evidence="1">
    <location>
        <begin position="39"/>
        <end position="57"/>
    </location>
</feature>
<dbReference type="Proteomes" id="UP001302486">
    <property type="component" value="Chromosome"/>
</dbReference>
<keyword evidence="3" id="KW-0540">Nuclease</keyword>
<proteinExistence type="predicted"/>
<keyword evidence="3" id="KW-0378">Hydrolase</keyword>
<evidence type="ECO:0000256" key="1">
    <source>
        <dbReference type="SAM" id="Phobius"/>
    </source>
</evidence>
<dbReference type="InterPro" id="IPR036691">
    <property type="entry name" value="Endo/exonu/phosph_ase_sf"/>
</dbReference>